<protein>
    <submittedName>
        <fullName evidence="1">Uncharacterized protein</fullName>
    </submittedName>
</protein>
<sequence>MGYIIPYTHYTYQQYARRMEKSKDSPHHVYRSYKAVFHEIKEDYPYDRHKHIYKLKKKRKLHVKKRSLNVNEAERFLLTGKGGILNEFV</sequence>
<evidence type="ECO:0000313" key="1">
    <source>
        <dbReference type="EMBL" id="HIV75816.1"/>
    </source>
</evidence>
<name>A0A9D1PPZ0_9BACI</name>
<dbReference type="AlphaFoldDB" id="A0A9D1PPZ0"/>
<proteinExistence type="predicted"/>
<gene>
    <name evidence="1" type="ORF">H9895_12135</name>
</gene>
<reference evidence="1" key="2">
    <citation type="submission" date="2021-04" db="EMBL/GenBank/DDBJ databases">
        <authorList>
            <person name="Gilroy R."/>
        </authorList>
    </citation>
    <scope>NUCLEOTIDE SEQUENCE</scope>
    <source>
        <strain evidence="1">CHK169-2315</strain>
    </source>
</reference>
<reference evidence="1" key="1">
    <citation type="journal article" date="2021" name="PeerJ">
        <title>Extensive microbial diversity within the chicken gut microbiome revealed by metagenomics and culture.</title>
        <authorList>
            <person name="Gilroy R."/>
            <person name="Ravi A."/>
            <person name="Getino M."/>
            <person name="Pursley I."/>
            <person name="Horton D.L."/>
            <person name="Alikhan N.F."/>
            <person name="Baker D."/>
            <person name="Gharbi K."/>
            <person name="Hall N."/>
            <person name="Watson M."/>
            <person name="Adriaenssens E.M."/>
            <person name="Foster-Nyarko E."/>
            <person name="Jarju S."/>
            <person name="Secka A."/>
            <person name="Antonio M."/>
            <person name="Oren A."/>
            <person name="Chaudhuri R.R."/>
            <person name="La Ragione R."/>
            <person name="Hildebrand F."/>
            <person name="Pallen M.J."/>
        </authorList>
    </citation>
    <scope>NUCLEOTIDE SEQUENCE</scope>
    <source>
        <strain evidence="1">CHK169-2315</strain>
    </source>
</reference>
<accession>A0A9D1PPZ0</accession>
<comment type="caution">
    <text evidence="1">The sequence shown here is derived from an EMBL/GenBank/DDBJ whole genome shotgun (WGS) entry which is preliminary data.</text>
</comment>
<evidence type="ECO:0000313" key="2">
    <source>
        <dbReference type="Proteomes" id="UP000823937"/>
    </source>
</evidence>
<dbReference type="Proteomes" id="UP000823937">
    <property type="component" value="Unassembled WGS sequence"/>
</dbReference>
<dbReference type="EMBL" id="DXHX01000172">
    <property type="protein sequence ID" value="HIV75816.1"/>
    <property type="molecule type" value="Genomic_DNA"/>
</dbReference>
<organism evidence="1 2">
    <name type="scientific">Candidatus Pseudogracilibacillus intestinigallinarum</name>
    <dbReference type="NCBI Taxonomy" id="2838742"/>
    <lineage>
        <taxon>Bacteria</taxon>
        <taxon>Bacillati</taxon>
        <taxon>Bacillota</taxon>
        <taxon>Bacilli</taxon>
        <taxon>Bacillales</taxon>
        <taxon>Bacillaceae</taxon>
        <taxon>Pseudogracilibacillus</taxon>
    </lineage>
</organism>